<name>A0A4R3LY94_9HYPH</name>
<comment type="function">
    <text evidence="13">DNA polymerase involved in damage-induced mutagenesis and translesion synthesis (TLS). It is not the major replicative DNA polymerase.</text>
</comment>
<dbReference type="SMART" id="SM00481">
    <property type="entry name" value="POLIIIAc"/>
    <property type="match status" value="1"/>
</dbReference>
<dbReference type="Pfam" id="PF02811">
    <property type="entry name" value="PHP"/>
    <property type="match status" value="1"/>
</dbReference>
<dbReference type="InterPro" id="IPR004805">
    <property type="entry name" value="DnaE2/DnaE/PolC"/>
</dbReference>
<dbReference type="GO" id="GO:0005737">
    <property type="term" value="C:cytoplasm"/>
    <property type="evidence" value="ECO:0007669"/>
    <property type="project" value="UniProtKB-SubCell"/>
</dbReference>
<dbReference type="Gene3D" id="3.20.20.140">
    <property type="entry name" value="Metal-dependent hydrolases"/>
    <property type="match status" value="1"/>
</dbReference>
<dbReference type="Pfam" id="PF17657">
    <property type="entry name" value="DNA_pol3_finger"/>
    <property type="match status" value="1"/>
</dbReference>
<keyword evidence="7 13" id="KW-0548">Nucleotidyltransferase</keyword>
<feature type="compositionally biased region" description="Low complexity" evidence="14">
    <location>
        <begin position="1103"/>
        <end position="1128"/>
    </location>
</feature>
<evidence type="ECO:0000256" key="5">
    <source>
        <dbReference type="ARBA" id="ARBA00022490"/>
    </source>
</evidence>
<dbReference type="NCBIfam" id="NF004225">
    <property type="entry name" value="PRK05672.1"/>
    <property type="match status" value="1"/>
</dbReference>
<comment type="caution">
    <text evidence="16">The sequence shown here is derived from an EMBL/GenBank/DDBJ whole genome shotgun (WGS) entry which is preliminary data.</text>
</comment>
<dbReference type="Pfam" id="PF07733">
    <property type="entry name" value="DNA_pol3_alpha"/>
    <property type="match status" value="1"/>
</dbReference>
<keyword evidence="9 13" id="KW-0227">DNA damage</keyword>
<evidence type="ECO:0000256" key="4">
    <source>
        <dbReference type="ARBA" id="ARBA00017273"/>
    </source>
</evidence>
<dbReference type="GO" id="GO:0006281">
    <property type="term" value="P:DNA repair"/>
    <property type="evidence" value="ECO:0007669"/>
    <property type="project" value="UniProtKB-UniRule"/>
</dbReference>
<feature type="region of interest" description="Disordered" evidence="14">
    <location>
        <begin position="1"/>
        <end position="27"/>
    </location>
</feature>
<dbReference type="AlphaFoldDB" id="A0A4R3LY94"/>
<evidence type="ECO:0000259" key="15">
    <source>
        <dbReference type="SMART" id="SM00481"/>
    </source>
</evidence>
<comment type="similarity">
    <text evidence="2 13">Belongs to the DNA polymerase type-C family. DnaE2 subfamily.</text>
</comment>
<dbReference type="InterPro" id="IPR011708">
    <property type="entry name" value="DNA_pol3_alpha_NTPase_dom"/>
</dbReference>
<gene>
    <name evidence="13" type="primary">dnaE2</name>
    <name evidence="16" type="ORF">EDC64_104187</name>
</gene>
<feature type="domain" description="Polymerase/histidinol phosphatase N-terminal" evidence="15">
    <location>
        <begin position="31"/>
        <end position="98"/>
    </location>
</feature>
<evidence type="ECO:0000256" key="8">
    <source>
        <dbReference type="ARBA" id="ARBA00022705"/>
    </source>
</evidence>
<evidence type="ECO:0000256" key="9">
    <source>
        <dbReference type="ARBA" id="ARBA00022763"/>
    </source>
</evidence>
<keyword evidence="10 13" id="KW-0239">DNA-directed DNA polymerase</keyword>
<dbReference type="CDD" id="cd07434">
    <property type="entry name" value="PHP_PolIIIA_DnaE2"/>
    <property type="match status" value="1"/>
</dbReference>
<evidence type="ECO:0000256" key="14">
    <source>
        <dbReference type="SAM" id="MobiDB-lite"/>
    </source>
</evidence>
<reference evidence="16 17" key="1">
    <citation type="submission" date="2019-03" db="EMBL/GenBank/DDBJ databases">
        <title>Genomic Encyclopedia of Type Strains, Phase IV (KMG-IV): sequencing the most valuable type-strain genomes for metagenomic binning, comparative biology and taxonomic classification.</title>
        <authorList>
            <person name="Goeker M."/>
        </authorList>
    </citation>
    <scope>NUCLEOTIDE SEQUENCE [LARGE SCALE GENOMIC DNA]</scope>
    <source>
        <strain evidence="16 17">DSM 9035</strain>
    </source>
</reference>
<evidence type="ECO:0000256" key="1">
    <source>
        <dbReference type="ARBA" id="ARBA00004496"/>
    </source>
</evidence>
<protein>
    <recommendedName>
        <fullName evidence="4 13">Error-prone DNA polymerase</fullName>
        <ecNumber evidence="3 13">2.7.7.7</ecNumber>
    </recommendedName>
</protein>
<dbReference type="InterPro" id="IPR040982">
    <property type="entry name" value="DNA_pol3_finger"/>
</dbReference>
<dbReference type="InterPro" id="IPR004013">
    <property type="entry name" value="PHP_dom"/>
</dbReference>
<accession>A0A4R3LY94</accession>
<sequence>MAGQDTGEQGAASARAPGAPPLMTSAPPPYVELATTSNFTFLAGGSHPEEYVLTAQALGHRGIGLADRNTLAGVVRAHAQAKAAGVALAVGARLGFCDGTPDLLAYPTDRAAYGRLCRLLTAGNMRAEKGDCLLTLADLLDWQEGLCLAVLPPRRWAEAFARLLGRLKEAAPGRLWLAATMPRRGDDGRRLARLADLGRTTGLPLLAVGDVLYHAPERRALHDVLTCVRHHVTLDAAGRLLEANAERHLKPPAEMARLFRAVPEAVAETFAFFSRLGFSLDDLKPSYPREARAGFASPQAALDSLAHAGAARRYPGGVPDKVMRALAHELALIGDLGYAPYFLTVDEIVRFARGRGILCQGRGSAANSAVCFCLGLTEVDPMRSSLLFERFISRNRNEPPDIDIDFEHARRGEVLQFVYDRYGAAHAGLAATTITYRTRSAVREVGKAFGLSEDTVGALAGTVWGWSSDGVRDAEARRLGLDPTDRRLAQVLDLTRALIAFPRHLSQHVGGMVVTHDRLDETVPLTRSAMEARPILEWNKDDLEAVGLLKVDILALGMLTAIQKCFGLLKGHYGARHPTIGSVPQDDPAVYAMLRRADSVGVFQVESRAQQTMLPRLRPERMEDLVIEVAIVRPGPIQGGMVHPYLRRRQGLDPVAYPSRELEEVLGPTLGVPLFQEQAMQIAIVGAGFSPEEADQLRRAMATFKRVGTIGTFHDKLIRGMTQKGYAADFAESLWKQIEGFGSYGFPRSHAESFALLVYCSAWIKCHYPDVFLAGMLNAWPLGFYAPAQLVRDAQEHGVAVRPVDVNASAWDHTLEPEGPRETAAARLHPRHREMAGDLRTTHAVRLGLRQVDGLRETDGVQLAACRGAGYDSVRDLWLRTGLAPAALERLADADAFRSLGLDRRAALWAVRGLRRAGDKDDLPLFRAAATPREPDVDLPVLPPGAQVIADYRHLKLSLKAHPVHFLRTGLAARGVTPAGLLPEMASGRRLTLAGLVLVRQRPGTASGVIFMTIEDETGWANVIVWPRLFETFRPAVMGARLIAVKGRLQNESGVIHLVADHIADWSPLLEQVAAEGARIDPTMPSDIGRSGGGPDRRRAPHPKTTPAKTAPAQTAPVQSAPSQTAPASPAPLPARPAPSVGSALPKGRNFH</sequence>
<dbReference type="InterPro" id="IPR003141">
    <property type="entry name" value="Pol/His_phosphatase_N"/>
</dbReference>
<evidence type="ECO:0000256" key="13">
    <source>
        <dbReference type="HAMAP-Rule" id="MF_01902"/>
    </source>
</evidence>
<dbReference type="Pfam" id="PF01336">
    <property type="entry name" value="tRNA_anti-codon"/>
    <property type="match status" value="1"/>
</dbReference>
<keyword evidence="17" id="KW-1185">Reference proteome</keyword>
<comment type="catalytic activity">
    <reaction evidence="12 13">
        <text>DNA(n) + a 2'-deoxyribonucleoside 5'-triphosphate = DNA(n+1) + diphosphate</text>
        <dbReference type="Rhea" id="RHEA:22508"/>
        <dbReference type="Rhea" id="RHEA-COMP:17339"/>
        <dbReference type="Rhea" id="RHEA-COMP:17340"/>
        <dbReference type="ChEBI" id="CHEBI:33019"/>
        <dbReference type="ChEBI" id="CHEBI:61560"/>
        <dbReference type="ChEBI" id="CHEBI:173112"/>
        <dbReference type="EC" id="2.7.7.7"/>
    </reaction>
</comment>
<dbReference type="Pfam" id="PF14579">
    <property type="entry name" value="HHH_6"/>
    <property type="match status" value="1"/>
</dbReference>
<evidence type="ECO:0000256" key="10">
    <source>
        <dbReference type="ARBA" id="ARBA00022932"/>
    </source>
</evidence>
<keyword evidence="5 13" id="KW-0963">Cytoplasm</keyword>
<evidence type="ECO:0000313" key="16">
    <source>
        <dbReference type="EMBL" id="TCT05630.1"/>
    </source>
</evidence>
<organism evidence="16 17">
    <name type="scientific">Aquabacter spiritensis</name>
    <dbReference type="NCBI Taxonomy" id="933073"/>
    <lineage>
        <taxon>Bacteria</taxon>
        <taxon>Pseudomonadati</taxon>
        <taxon>Pseudomonadota</taxon>
        <taxon>Alphaproteobacteria</taxon>
        <taxon>Hyphomicrobiales</taxon>
        <taxon>Xanthobacteraceae</taxon>
        <taxon>Aquabacter</taxon>
    </lineage>
</organism>
<dbReference type="InterPro" id="IPR004365">
    <property type="entry name" value="NA-bd_OB_tRNA"/>
</dbReference>
<dbReference type="Proteomes" id="UP000294664">
    <property type="component" value="Unassembled WGS sequence"/>
</dbReference>
<evidence type="ECO:0000256" key="11">
    <source>
        <dbReference type="ARBA" id="ARBA00023204"/>
    </source>
</evidence>
<evidence type="ECO:0000256" key="6">
    <source>
        <dbReference type="ARBA" id="ARBA00022679"/>
    </source>
</evidence>
<evidence type="ECO:0000256" key="12">
    <source>
        <dbReference type="ARBA" id="ARBA00049244"/>
    </source>
</evidence>
<keyword evidence="6 13" id="KW-0808">Transferase</keyword>
<dbReference type="InterPro" id="IPR023073">
    <property type="entry name" value="DnaE2"/>
</dbReference>
<dbReference type="GO" id="GO:0003676">
    <property type="term" value="F:nucleic acid binding"/>
    <property type="evidence" value="ECO:0007669"/>
    <property type="project" value="InterPro"/>
</dbReference>
<keyword evidence="8 13" id="KW-0235">DNA replication</keyword>
<proteinExistence type="inferred from homology"/>
<feature type="region of interest" description="Disordered" evidence="14">
    <location>
        <begin position="1077"/>
        <end position="1152"/>
    </location>
</feature>
<dbReference type="GO" id="GO:0006260">
    <property type="term" value="P:DNA replication"/>
    <property type="evidence" value="ECO:0007669"/>
    <property type="project" value="UniProtKB-KW"/>
</dbReference>
<dbReference type="CDD" id="cd04485">
    <property type="entry name" value="DnaE_OBF"/>
    <property type="match status" value="1"/>
</dbReference>
<dbReference type="EC" id="2.7.7.7" evidence="3 13"/>
<evidence type="ECO:0000256" key="2">
    <source>
        <dbReference type="ARBA" id="ARBA00007391"/>
    </source>
</evidence>
<evidence type="ECO:0000313" key="17">
    <source>
        <dbReference type="Proteomes" id="UP000294664"/>
    </source>
</evidence>
<dbReference type="EMBL" id="SMAI01000004">
    <property type="protein sequence ID" value="TCT05630.1"/>
    <property type="molecule type" value="Genomic_DNA"/>
</dbReference>
<dbReference type="NCBIfam" id="TIGR00594">
    <property type="entry name" value="polc"/>
    <property type="match status" value="1"/>
</dbReference>
<comment type="subcellular location">
    <subcellularLocation>
        <location evidence="1 13">Cytoplasm</location>
    </subcellularLocation>
</comment>
<dbReference type="GO" id="GO:0008408">
    <property type="term" value="F:3'-5' exonuclease activity"/>
    <property type="evidence" value="ECO:0007669"/>
    <property type="project" value="InterPro"/>
</dbReference>
<evidence type="ECO:0000256" key="7">
    <source>
        <dbReference type="ARBA" id="ARBA00022695"/>
    </source>
</evidence>
<dbReference type="InterPro" id="IPR029460">
    <property type="entry name" value="DNAPol_HHH"/>
</dbReference>
<dbReference type="PANTHER" id="PTHR32294:SF4">
    <property type="entry name" value="ERROR-PRONE DNA POLYMERASE"/>
    <property type="match status" value="1"/>
</dbReference>
<dbReference type="HAMAP" id="MF_01902">
    <property type="entry name" value="DNApol_error_prone"/>
    <property type="match status" value="1"/>
</dbReference>
<evidence type="ECO:0000256" key="3">
    <source>
        <dbReference type="ARBA" id="ARBA00012417"/>
    </source>
</evidence>
<dbReference type="GO" id="GO:0003887">
    <property type="term" value="F:DNA-directed DNA polymerase activity"/>
    <property type="evidence" value="ECO:0007669"/>
    <property type="project" value="UniProtKB-UniRule"/>
</dbReference>
<keyword evidence="11 13" id="KW-0234">DNA repair</keyword>
<dbReference type="PANTHER" id="PTHR32294">
    <property type="entry name" value="DNA POLYMERASE III SUBUNIT ALPHA"/>
    <property type="match status" value="1"/>
</dbReference>